<name>A0A9N8H6D1_9STRA</name>
<evidence type="ECO:0000256" key="3">
    <source>
        <dbReference type="ARBA" id="ARBA00022989"/>
    </source>
</evidence>
<dbReference type="EMBL" id="CAICTM010000096">
    <property type="protein sequence ID" value="CAB9500980.1"/>
    <property type="molecule type" value="Genomic_DNA"/>
</dbReference>
<reference evidence="7" key="1">
    <citation type="submission" date="2020-06" db="EMBL/GenBank/DDBJ databases">
        <authorList>
            <consortium name="Plant Systems Biology data submission"/>
        </authorList>
    </citation>
    <scope>NUCLEOTIDE SEQUENCE</scope>
    <source>
        <strain evidence="7">D6</strain>
    </source>
</reference>
<feature type="region of interest" description="Disordered" evidence="5">
    <location>
        <begin position="392"/>
        <end position="412"/>
    </location>
</feature>
<feature type="transmembrane region" description="Helical" evidence="6">
    <location>
        <begin position="236"/>
        <end position="256"/>
    </location>
</feature>
<dbReference type="SUPFAM" id="SSF81321">
    <property type="entry name" value="Family A G protein-coupled receptor-like"/>
    <property type="match status" value="1"/>
</dbReference>
<proteinExistence type="predicted"/>
<dbReference type="GO" id="GO:0004930">
    <property type="term" value="F:G protein-coupled receptor activity"/>
    <property type="evidence" value="ECO:0007669"/>
    <property type="project" value="TreeGrafter"/>
</dbReference>
<evidence type="ECO:0000256" key="2">
    <source>
        <dbReference type="ARBA" id="ARBA00022692"/>
    </source>
</evidence>
<evidence type="ECO:0000256" key="5">
    <source>
        <dbReference type="SAM" id="MobiDB-lite"/>
    </source>
</evidence>
<accession>A0A9N8H6D1</accession>
<keyword evidence="8" id="KW-1185">Reference proteome</keyword>
<evidence type="ECO:0000256" key="6">
    <source>
        <dbReference type="SAM" id="Phobius"/>
    </source>
</evidence>
<evidence type="ECO:0000256" key="1">
    <source>
        <dbReference type="ARBA" id="ARBA00004141"/>
    </source>
</evidence>
<evidence type="ECO:0000313" key="8">
    <source>
        <dbReference type="Proteomes" id="UP001153069"/>
    </source>
</evidence>
<dbReference type="PANTHER" id="PTHR23112">
    <property type="entry name" value="G PROTEIN-COUPLED RECEPTOR 157-RELATED"/>
    <property type="match status" value="1"/>
</dbReference>
<organism evidence="7 8">
    <name type="scientific">Seminavis robusta</name>
    <dbReference type="NCBI Taxonomy" id="568900"/>
    <lineage>
        <taxon>Eukaryota</taxon>
        <taxon>Sar</taxon>
        <taxon>Stramenopiles</taxon>
        <taxon>Ochrophyta</taxon>
        <taxon>Bacillariophyta</taxon>
        <taxon>Bacillariophyceae</taxon>
        <taxon>Bacillariophycidae</taxon>
        <taxon>Naviculales</taxon>
        <taxon>Naviculaceae</taxon>
        <taxon>Seminavis</taxon>
    </lineage>
</organism>
<comment type="caution">
    <text evidence="7">The sequence shown here is derived from an EMBL/GenBank/DDBJ whole genome shotgun (WGS) entry which is preliminary data.</text>
</comment>
<sequence length="475" mass="52907">MTNWNATTFETTNWTNVYPVLDPAPEEFVEYNETFDDEATDTGSTGYTFTHRHVVMSVVPHITGLLSLVGSSFIVIDIYRKRFRSVHDRLHFGLAVSDIIASLGMALSTWPVPRYQAQSTWGALGNIHSCEFQGFIIQLGLATPLYSAGLSIYYVLLVKFSFRPDSKQMLCWEKICHCFATSLALVTAVISLAMKQYNNANVWCWIAPYPYGCEDKGTCERGNHATILRMVFYFSWLWASFIIVTVCMILLVHTVVAQNSKMDRYRQRGQQRSKSRDKNVRDVVIQSTMYILAFMITALPLSVARIYQAKYSCSSTFFPLSMTTVTVFPLQGFWNAIIFFKTRFIRHVSEGPIGKHMARLSSRMTLNSSSIQGFSLKSMKSKGGSSLRDLFGSGGETKATSSRESSGSGHLCTHDAEANASVSIMVLDLSDSSEGESDTEGGNKSWCITDLQRSVAALKASDCKDDGSMEGNDSQ</sequence>
<dbReference type="Gene3D" id="1.20.1070.10">
    <property type="entry name" value="Rhodopsin 7-helix transmembrane proteins"/>
    <property type="match status" value="1"/>
</dbReference>
<keyword evidence="4 6" id="KW-0472">Membrane</keyword>
<dbReference type="OrthoDB" id="48865at2759"/>
<comment type="subcellular location">
    <subcellularLocation>
        <location evidence="1">Membrane</location>
        <topology evidence="1">Multi-pass membrane protein</topology>
    </subcellularLocation>
</comment>
<protein>
    <recommendedName>
        <fullName evidence="9">G-protein coupled receptors family 1 profile domain-containing protein</fullName>
    </recommendedName>
</protein>
<dbReference type="AlphaFoldDB" id="A0A9N8H6D1"/>
<keyword evidence="2 6" id="KW-0812">Transmembrane</keyword>
<evidence type="ECO:0008006" key="9">
    <source>
        <dbReference type="Google" id="ProtNLM"/>
    </source>
</evidence>
<feature type="transmembrane region" description="Helical" evidence="6">
    <location>
        <begin position="58"/>
        <end position="79"/>
    </location>
</feature>
<feature type="transmembrane region" description="Helical" evidence="6">
    <location>
        <begin position="175"/>
        <end position="194"/>
    </location>
</feature>
<feature type="transmembrane region" description="Helical" evidence="6">
    <location>
        <begin position="132"/>
        <end position="155"/>
    </location>
</feature>
<evidence type="ECO:0000256" key="4">
    <source>
        <dbReference type="ARBA" id="ARBA00023136"/>
    </source>
</evidence>
<keyword evidence="3 6" id="KW-1133">Transmembrane helix</keyword>
<dbReference type="GO" id="GO:0005886">
    <property type="term" value="C:plasma membrane"/>
    <property type="evidence" value="ECO:0007669"/>
    <property type="project" value="TreeGrafter"/>
</dbReference>
<dbReference type="GO" id="GO:0007189">
    <property type="term" value="P:adenylate cyclase-activating G protein-coupled receptor signaling pathway"/>
    <property type="evidence" value="ECO:0007669"/>
    <property type="project" value="TreeGrafter"/>
</dbReference>
<feature type="transmembrane region" description="Helical" evidence="6">
    <location>
        <begin position="316"/>
        <end position="340"/>
    </location>
</feature>
<dbReference type="Proteomes" id="UP001153069">
    <property type="component" value="Unassembled WGS sequence"/>
</dbReference>
<dbReference type="PANTHER" id="PTHR23112:SF0">
    <property type="entry name" value="TRANSMEMBRANE PROTEIN 116"/>
    <property type="match status" value="1"/>
</dbReference>
<feature type="compositionally biased region" description="Polar residues" evidence="5">
    <location>
        <begin position="398"/>
        <end position="408"/>
    </location>
</feature>
<feature type="transmembrane region" description="Helical" evidence="6">
    <location>
        <begin position="283"/>
        <end position="304"/>
    </location>
</feature>
<feature type="transmembrane region" description="Helical" evidence="6">
    <location>
        <begin position="91"/>
        <end position="112"/>
    </location>
</feature>
<evidence type="ECO:0000313" key="7">
    <source>
        <dbReference type="EMBL" id="CAB9500980.1"/>
    </source>
</evidence>
<gene>
    <name evidence="7" type="ORF">SEMRO_97_G049890.1</name>
</gene>